<dbReference type="EMBL" id="CACSIP010000007">
    <property type="protein sequence ID" value="CAA0100399.1"/>
    <property type="molecule type" value="Genomic_DNA"/>
</dbReference>
<proteinExistence type="predicted"/>
<name>A0A5S9PA22_MYCVN</name>
<evidence type="ECO:0000313" key="1">
    <source>
        <dbReference type="EMBL" id="CAA0100399.1"/>
    </source>
</evidence>
<evidence type="ECO:0000313" key="2">
    <source>
        <dbReference type="Proteomes" id="UP000430146"/>
    </source>
</evidence>
<dbReference type="AlphaFoldDB" id="A0A5S9PA22"/>
<dbReference type="Proteomes" id="UP000430146">
    <property type="component" value="Unassembled WGS sequence"/>
</dbReference>
<gene>
    <name evidence="1" type="ORF">AELLOGFF_03287</name>
</gene>
<organism evidence="1 2">
    <name type="scientific">Mycolicibacterium vanbaalenii</name>
    <name type="common">Mycobacterium vanbaalenii</name>
    <dbReference type="NCBI Taxonomy" id="110539"/>
    <lineage>
        <taxon>Bacteria</taxon>
        <taxon>Bacillati</taxon>
        <taxon>Actinomycetota</taxon>
        <taxon>Actinomycetes</taxon>
        <taxon>Mycobacteriales</taxon>
        <taxon>Mycobacteriaceae</taxon>
        <taxon>Mycolicibacterium</taxon>
    </lineage>
</organism>
<accession>A0A5S9PA22</accession>
<keyword evidence="2" id="KW-1185">Reference proteome</keyword>
<sequence>MATNDSRPLYVSEPSRGRAWAVKQSVARAIRAVPAPSSLGCPCELCSCWWWTAERLGRHQLIMTHNENNYRHALALAATLLTDPIVTVSSREDLAELVSPRPLHAQLQIVAFR</sequence>
<protein>
    <submittedName>
        <fullName evidence="1">Uncharacterized protein</fullName>
    </submittedName>
</protein>
<reference evidence="1 2" key="1">
    <citation type="submission" date="2019-11" db="EMBL/GenBank/DDBJ databases">
        <authorList>
            <person name="Holert J."/>
        </authorList>
    </citation>
    <scope>NUCLEOTIDE SEQUENCE [LARGE SCALE GENOMIC DNA]</scope>
    <source>
        <strain evidence="1">BC8_1</strain>
    </source>
</reference>